<keyword evidence="7" id="KW-1015">Disulfide bond</keyword>
<feature type="domain" description="Ig-like" evidence="11">
    <location>
        <begin position="153"/>
        <end position="309"/>
    </location>
</feature>
<feature type="non-terminal residue" evidence="12">
    <location>
        <position position="336"/>
    </location>
</feature>
<accession>A0A8S4B4W5</accession>
<evidence type="ECO:0000256" key="8">
    <source>
        <dbReference type="ARBA" id="ARBA00023170"/>
    </source>
</evidence>
<organism evidence="12 13">
    <name type="scientific">Menidia menidia</name>
    <name type="common">Atlantic silverside</name>
    <dbReference type="NCBI Taxonomy" id="238744"/>
    <lineage>
        <taxon>Eukaryota</taxon>
        <taxon>Metazoa</taxon>
        <taxon>Chordata</taxon>
        <taxon>Craniata</taxon>
        <taxon>Vertebrata</taxon>
        <taxon>Euteleostomi</taxon>
        <taxon>Actinopterygii</taxon>
        <taxon>Neopterygii</taxon>
        <taxon>Teleostei</taxon>
        <taxon>Neoteleostei</taxon>
        <taxon>Acanthomorphata</taxon>
        <taxon>Ovalentaria</taxon>
        <taxon>Atherinomorphae</taxon>
        <taxon>Atheriniformes</taxon>
        <taxon>Atherinopsidae</taxon>
        <taxon>Menidiinae</taxon>
        <taxon>Menidia</taxon>
    </lineage>
</organism>
<evidence type="ECO:0000313" key="13">
    <source>
        <dbReference type="Proteomes" id="UP000677803"/>
    </source>
</evidence>
<dbReference type="GO" id="GO:0009897">
    <property type="term" value="C:external side of plasma membrane"/>
    <property type="evidence" value="ECO:0007669"/>
    <property type="project" value="TreeGrafter"/>
</dbReference>
<dbReference type="PROSITE" id="PS50835">
    <property type="entry name" value="IG_LIKE"/>
    <property type="match status" value="1"/>
</dbReference>
<reference evidence="12" key="1">
    <citation type="submission" date="2021-05" db="EMBL/GenBank/DDBJ databases">
        <authorList>
            <person name="Tigano A."/>
        </authorList>
    </citation>
    <scope>NUCLEOTIDE SEQUENCE</scope>
</reference>
<dbReference type="SMART" id="SM00409">
    <property type="entry name" value="IG"/>
    <property type="match status" value="3"/>
</dbReference>
<keyword evidence="5" id="KW-1133">Transmembrane helix</keyword>
<feature type="non-terminal residue" evidence="12">
    <location>
        <position position="1"/>
    </location>
</feature>
<keyword evidence="10" id="KW-0393">Immunoglobulin domain</keyword>
<keyword evidence="2" id="KW-1003">Cell membrane</keyword>
<dbReference type="GO" id="GO:0042102">
    <property type="term" value="P:positive regulation of T cell proliferation"/>
    <property type="evidence" value="ECO:0007669"/>
    <property type="project" value="TreeGrafter"/>
</dbReference>
<dbReference type="OrthoDB" id="10012075at2759"/>
<dbReference type="AlphaFoldDB" id="A0A8S4B4W5"/>
<evidence type="ECO:0000256" key="3">
    <source>
        <dbReference type="ARBA" id="ARBA00022692"/>
    </source>
</evidence>
<evidence type="ECO:0000256" key="1">
    <source>
        <dbReference type="ARBA" id="ARBA00004251"/>
    </source>
</evidence>
<keyword evidence="3" id="KW-0812">Transmembrane</keyword>
<keyword evidence="6" id="KW-0472">Membrane</keyword>
<dbReference type="GO" id="GO:0071222">
    <property type="term" value="P:cellular response to lipopolysaccharide"/>
    <property type="evidence" value="ECO:0007669"/>
    <property type="project" value="TreeGrafter"/>
</dbReference>
<dbReference type="SUPFAM" id="SSF48726">
    <property type="entry name" value="Immunoglobulin"/>
    <property type="match status" value="3"/>
</dbReference>
<dbReference type="GO" id="GO:0042130">
    <property type="term" value="P:negative regulation of T cell proliferation"/>
    <property type="evidence" value="ECO:0007669"/>
    <property type="project" value="TreeGrafter"/>
</dbReference>
<dbReference type="InterPro" id="IPR007110">
    <property type="entry name" value="Ig-like_dom"/>
</dbReference>
<evidence type="ECO:0000256" key="6">
    <source>
        <dbReference type="ARBA" id="ARBA00023136"/>
    </source>
</evidence>
<evidence type="ECO:0000256" key="10">
    <source>
        <dbReference type="ARBA" id="ARBA00023319"/>
    </source>
</evidence>
<evidence type="ECO:0000256" key="7">
    <source>
        <dbReference type="ARBA" id="ARBA00023157"/>
    </source>
</evidence>
<keyword evidence="8" id="KW-0675">Receptor</keyword>
<evidence type="ECO:0000256" key="4">
    <source>
        <dbReference type="ARBA" id="ARBA00022729"/>
    </source>
</evidence>
<dbReference type="PANTHER" id="PTHR25466">
    <property type="entry name" value="T-LYMPHOCYTE ACTIVATION ANTIGEN"/>
    <property type="match status" value="1"/>
</dbReference>
<sequence length="336" mass="39321">VEVDLGVESVLLPSRALFHQRKATKVEWTDDDGRKVHVSEIGSDQPAEQDWSYRNRTQMEKNFDLILKHPTYKDKGFYTCRVYSKDGKVLMKREVVLKVRVPQVEVDYEESVRLPCRASVQLPKDARVEWTDDKNTVMHVYQNGSDRPDQQHPYYRTRTRMEEDPLGTGDLSLTVDQPKYSDILTCSVYSREGDVLMRKQVLLRVRDQQVEVEEGAESVVLPFKTPPDLPENTLIVWERVKPEFMRVHKYQKGSNQTDQQDEFYRNRTRMEEDPLGTGDLSLTLDQPTVRDRGEYRCWVESSRVRREITIQLRVTGRDLVQDHAEDTNQTPLMAEE</sequence>
<keyword evidence="13" id="KW-1185">Reference proteome</keyword>
<proteinExistence type="predicted"/>
<dbReference type="PANTHER" id="PTHR25466:SF14">
    <property type="entry name" value="BUTYROPHILIN SUBFAMILY 2 MEMBER A2-LIKE-RELATED"/>
    <property type="match status" value="1"/>
</dbReference>
<dbReference type="InterPro" id="IPR051713">
    <property type="entry name" value="T-cell_Activation_Regulation"/>
</dbReference>
<dbReference type="InterPro" id="IPR036179">
    <property type="entry name" value="Ig-like_dom_sf"/>
</dbReference>
<evidence type="ECO:0000313" key="12">
    <source>
        <dbReference type="EMBL" id="CAG5929459.1"/>
    </source>
</evidence>
<dbReference type="GO" id="GO:0031295">
    <property type="term" value="P:T cell costimulation"/>
    <property type="evidence" value="ECO:0007669"/>
    <property type="project" value="TreeGrafter"/>
</dbReference>
<comment type="caution">
    <text evidence="12">The sequence shown here is derived from an EMBL/GenBank/DDBJ whole genome shotgun (WGS) entry which is preliminary data.</text>
</comment>
<keyword evidence="9" id="KW-0325">Glycoprotein</keyword>
<name>A0A8S4B4W5_9TELE</name>
<dbReference type="InterPro" id="IPR003599">
    <property type="entry name" value="Ig_sub"/>
</dbReference>
<evidence type="ECO:0000256" key="9">
    <source>
        <dbReference type="ARBA" id="ARBA00023180"/>
    </source>
</evidence>
<dbReference type="GO" id="GO:0006955">
    <property type="term" value="P:immune response"/>
    <property type="evidence" value="ECO:0007669"/>
    <property type="project" value="TreeGrafter"/>
</dbReference>
<evidence type="ECO:0000259" key="11">
    <source>
        <dbReference type="PROSITE" id="PS50835"/>
    </source>
</evidence>
<keyword evidence="4" id="KW-0732">Signal</keyword>
<dbReference type="Gene3D" id="2.60.40.10">
    <property type="entry name" value="Immunoglobulins"/>
    <property type="match status" value="3"/>
</dbReference>
<dbReference type="EMBL" id="CAJRST010014446">
    <property type="protein sequence ID" value="CAG5929459.1"/>
    <property type="molecule type" value="Genomic_DNA"/>
</dbReference>
<dbReference type="Proteomes" id="UP000677803">
    <property type="component" value="Unassembled WGS sequence"/>
</dbReference>
<gene>
    <name evidence="12" type="ORF">MMEN_LOCUS13077</name>
</gene>
<evidence type="ECO:0000256" key="5">
    <source>
        <dbReference type="ARBA" id="ARBA00022989"/>
    </source>
</evidence>
<evidence type="ECO:0000256" key="2">
    <source>
        <dbReference type="ARBA" id="ARBA00022475"/>
    </source>
</evidence>
<comment type="subcellular location">
    <subcellularLocation>
        <location evidence="1">Cell membrane</location>
        <topology evidence="1">Single-pass type I membrane protein</topology>
    </subcellularLocation>
</comment>
<protein>
    <submittedName>
        <fullName evidence="12">(Atlantic silverside) hypothetical protein</fullName>
    </submittedName>
</protein>
<dbReference type="InterPro" id="IPR013783">
    <property type="entry name" value="Ig-like_fold"/>
</dbReference>
<dbReference type="GO" id="GO:0007166">
    <property type="term" value="P:cell surface receptor signaling pathway"/>
    <property type="evidence" value="ECO:0007669"/>
    <property type="project" value="TreeGrafter"/>
</dbReference>